<feature type="signal peptide" evidence="1">
    <location>
        <begin position="1"/>
        <end position="19"/>
    </location>
</feature>
<evidence type="ECO:0000313" key="2">
    <source>
        <dbReference type="EMBL" id="VIO59113.1"/>
    </source>
</evidence>
<protein>
    <submittedName>
        <fullName evidence="2">Uncharacterized protein</fullName>
    </submittedName>
</protein>
<accession>A0A4E9E100</accession>
<gene>
    <name evidence="2" type="ORF">FUG_LOCUS331694</name>
</gene>
<keyword evidence="1" id="KW-0732">Signal</keyword>
<dbReference type="AlphaFoldDB" id="A0A4E9E100"/>
<name>A0A4E9E100_GIBZA</name>
<organism evidence="2">
    <name type="scientific">Gibberella zeae</name>
    <name type="common">Wheat head blight fungus</name>
    <name type="synonym">Fusarium graminearum</name>
    <dbReference type="NCBI Taxonomy" id="5518"/>
    <lineage>
        <taxon>Eukaryota</taxon>
        <taxon>Fungi</taxon>
        <taxon>Dikarya</taxon>
        <taxon>Ascomycota</taxon>
        <taxon>Pezizomycotina</taxon>
        <taxon>Sordariomycetes</taxon>
        <taxon>Hypocreomycetidae</taxon>
        <taxon>Hypocreales</taxon>
        <taxon>Nectriaceae</taxon>
        <taxon>Fusarium</taxon>
    </lineage>
</organism>
<dbReference type="EMBL" id="CAAKMV010000137">
    <property type="protein sequence ID" value="VIO59113.1"/>
    <property type="molecule type" value="Genomic_DNA"/>
</dbReference>
<evidence type="ECO:0000256" key="1">
    <source>
        <dbReference type="SAM" id="SignalP"/>
    </source>
</evidence>
<reference evidence="2" key="1">
    <citation type="submission" date="2019-04" db="EMBL/GenBank/DDBJ databases">
        <authorList>
            <person name="Melise S."/>
            <person name="Noan J."/>
            <person name="Okalmin O."/>
        </authorList>
    </citation>
    <scope>NUCLEOTIDE SEQUENCE</scope>
    <source>
        <strain evidence="2">FN9</strain>
    </source>
</reference>
<dbReference type="PROSITE" id="PS51257">
    <property type="entry name" value="PROKAR_LIPOPROTEIN"/>
    <property type="match status" value="1"/>
</dbReference>
<proteinExistence type="predicted"/>
<sequence>MLGSKILFLIAATSNVVFAAYGCGEVNVVYTGLPGRHKYVKEQGGDPDVTEKNIEDYTREMREAGYNSLETSLLTFIKGIWRGPEIEGSEFAENVKGVDWYAAGVGFGVRGSNMTDLTGLFEENLAIYREEAPDAKFVFNYNPRSFLWSVKRYFPILTDCKDHPGKDLGFITLCDEACN</sequence>
<feature type="chain" id="PRO_5026183608" evidence="1">
    <location>
        <begin position="20"/>
        <end position="179"/>
    </location>
</feature>